<proteinExistence type="predicted"/>
<keyword evidence="1" id="KW-0540">Nuclease</keyword>
<keyword evidence="1" id="KW-0378">Hydrolase</keyword>
<accession>A0ACD5DFD0</accession>
<evidence type="ECO:0000313" key="2">
    <source>
        <dbReference type="Proteomes" id="UP001149860"/>
    </source>
</evidence>
<sequence>MGWRSVIISQHAKMSYSARALVVQTRDGISQIPIDDIDIVLIETTQAVLTAALISKLADHQVKVIFTDSSSEPVCETVGYYPTNRTRQKIISQCNWSEEKMATLWTKIVVHKINNQIKVLEAMNLSTTPLNNSLDKLEFNDITNQEAVVARKYFPILFDKGFSRRSGSTINAALNYGYSIILACINQEIVSNGYLTNLGIHHCSDENQFNLGSDLMEPFRPIVDYWVANQKFNELTPDVKYGLVRLLNLEINFNNRNMLLRNVLTEYVRGCLEYLVSEKKMIKMEMEFINEVPNNAINDNV</sequence>
<reference evidence="1" key="1">
    <citation type="submission" date="2024-08" db="EMBL/GenBank/DDBJ databases">
        <title>Lentilactobacillus sp. nov., isolated from tree bark.</title>
        <authorList>
            <person name="Phuengjayaem S."/>
            <person name="Tanasupawat S."/>
        </authorList>
    </citation>
    <scope>NUCLEOTIDE SEQUENCE</scope>
    <source>
        <strain evidence="1">SPB1-3</strain>
    </source>
</reference>
<gene>
    <name evidence="1" type="primary">cas1</name>
    <name evidence="1" type="ORF">O0236_002010</name>
</gene>
<keyword evidence="2" id="KW-1185">Reference proteome</keyword>
<organism evidence="1 2">
    <name type="scientific">Lentilactobacillus terminaliae</name>
    <dbReference type="NCBI Taxonomy" id="3003483"/>
    <lineage>
        <taxon>Bacteria</taxon>
        <taxon>Bacillati</taxon>
        <taxon>Bacillota</taxon>
        <taxon>Bacilli</taxon>
        <taxon>Lactobacillales</taxon>
        <taxon>Lactobacillaceae</taxon>
        <taxon>Lentilactobacillus</taxon>
    </lineage>
</organism>
<dbReference type="Proteomes" id="UP001149860">
    <property type="component" value="Chromosome"/>
</dbReference>
<name>A0ACD5DFD0_9LACO</name>
<dbReference type="EMBL" id="CP168151">
    <property type="protein sequence ID" value="XFD40109.1"/>
    <property type="molecule type" value="Genomic_DNA"/>
</dbReference>
<evidence type="ECO:0000313" key="1">
    <source>
        <dbReference type="EMBL" id="XFD40109.1"/>
    </source>
</evidence>
<protein>
    <submittedName>
        <fullName evidence="1">Type II CRISPR-associated endonuclease Cas1</fullName>
    </submittedName>
</protein>
<keyword evidence="1" id="KW-0255">Endonuclease</keyword>